<keyword evidence="2" id="KW-1185">Reference proteome</keyword>
<reference evidence="1 2" key="1">
    <citation type="submission" date="2019-03" db="EMBL/GenBank/DDBJ databases">
        <title>Complete genome sequence of Citrobacter sp. SNU WT2 isolated from diseased rainbow trout.</title>
        <authorList>
            <person name="Oh W.T."/>
            <person name="Park S.C."/>
        </authorList>
    </citation>
    <scope>NUCLEOTIDE SEQUENCE [LARGE SCALE GENOMIC DNA]</scope>
    <source>
        <strain evidence="1 2">SNU WT2</strain>
    </source>
</reference>
<dbReference type="Gene3D" id="3.30.910.20">
    <property type="entry name" value="Skp domain"/>
    <property type="match status" value="1"/>
</dbReference>
<dbReference type="EMBL" id="CP038469">
    <property type="protein sequence ID" value="QBX79619.1"/>
    <property type="molecule type" value="Genomic_DNA"/>
</dbReference>
<protein>
    <submittedName>
        <fullName evidence="1">Uncharacterized protein</fullName>
    </submittedName>
</protein>
<dbReference type="Proteomes" id="UP000296284">
    <property type="component" value="Chromosome"/>
</dbReference>
<dbReference type="SUPFAM" id="SSF111384">
    <property type="entry name" value="OmpH-like"/>
    <property type="match status" value="1"/>
</dbReference>
<proteinExistence type="predicted"/>
<evidence type="ECO:0000313" key="1">
    <source>
        <dbReference type="EMBL" id="QBX79619.1"/>
    </source>
</evidence>
<organism evidence="1 2">
    <name type="scientific">Citrobacter tructae</name>
    <dbReference type="NCBI Taxonomy" id="2562449"/>
    <lineage>
        <taxon>Bacteria</taxon>
        <taxon>Pseudomonadati</taxon>
        <taxon>Pseudomonadota</taxon>
        <taxon>Gammaproteobacteria</taxon>
        <taxon>Enterobacterales</taxon>
        <taxon>Enterobacteriaceae</taxon>
        <taxon>Citrobacter</taxon>
    </lineage>
</organism>
<gene>
    <name evidence="1" type="ORF">E4Z61_04280</name>
</gene>
<accession>A0ABX5SZL0</accession>
<dbReference type="InterPro" id="IPR024930">
    <property type="entry name" value="Skp_dom_sf"/>
</dbReference>
<dbReference type="RefSeq" id="WP_135321682.1">
    <property type="nucleotide sequence ID" value="NZ_CP038469.1"/>
</dbReference>
<name>A0ABX5SZL0_9ENTR</name>
<sequence length="151" mass="17174">MFNKIAYVNLVRVLNESTVGQSELVRLQEVKEILVNAEQAAQGAYLGMSDEEKERNRAVDIANINQSWVMEQQNARAASIRAILKEVEDYRNSNELGMILNSEYVIAAQQQYDVTDDMILHVKDITVEYGDLPSFTVTRKEDSNEENETEA</sequence>
<evidence type="ECO:0000313" key="2">
    <source>
        <dbReference type="Proteomes" id="UP000296284"/>
    </source>
</evidence>